<dbReference type="InterPro" id="IPR030678">
    <property type="entry name" value="Peptide/Ni-bd"/>
</dbReference>
<keyword evidence="4 5" id="KW-0732">Signal</keyword>
<dbReference type="GO" id="GO:0030313">
    <property type="term" value="C:cell envelope"/>
    <property type="evidence" value="ECO:0007669"/>
    <property type="project" value="UniProtKB-SubCell"/>
</dbReference>
<comment type="similarity">
    <text evidence="2">Belongs to the bacterial solute-binding protein 5 family.</text>
</comment>
<protein>
    <recommendedName>
        <fullName evidence="6">Solute-binding protein family 5 domain-containing protein</fullName>
    </recommendedName>
</protein>
<evidence type="ECO:0000256" key="5">
    <source>
        <dbReference type="SAM" id="SignalP"/>
    </source>
</evidence>
<evidence type="ECO:0000256" key="1">
    <source>
        <dbReference type="ARBA" id="ARBA00004196"/>
    </source>
</evidence>
<dbReference type="SUPFAM" id="SSF53850">
    <property type="entry name" value="Periplasmic binding protein-like II"/>
    <property type="match status" value="1"/>
</dbReference>
<dbReference type="Pfam" id="PF00496">
    <property type="entry name" value="SBP_bac_5"/>
    <property type="match status" value="1"/>
</dbReference>
<evidence type="ECO:0000256" key="4">
    <source>
        <dbReference type="ARBA" id="ARBA00022729"/>
    </source>
</evidence>
<dbReference type="PANTHER" id="PTHR30290:SF10">
    <property type="entry name" value="PERIPLASMIC OLIGOPEPTIDE-BINDING PROTEIN-RELATED"/>
    <property type="match status" value="1"/>
</dbReference>
<name>A0A6I3J467_9ACTN</name>
<feature type="chain" id="PRO_5039012735" description="Solute-binding protein family 5 domain-containing protein" evidence="5">
    <location>
        <begin position="28"/>
        <end position="516"/>
    </location>
</feature>
<comment type="subcellular location">
    <subcellularLocation>
        <location evidence="1">Cell envelope</location>
    </subcellularLocation>
</comment>
<keyword evidence="8" id="KW-1185">Reference proteome</keyword>
<reference evidence="7 8" key="1">
    <citation type="submission" date="2019-10" db="EMBL/GenBank/DDBJ databases">
        <title>Nocardioides novel species isolated from the excrement of Marmot.</title>
        <authorList>
            <person name="Zhang G."/>
        </authorList>
    </citation>
    <scope>NUCLEOTIDE SEQUENCE [LARGE SCALE GENOMIC DNA]</scope>
    <source>
        <strain evidence="8">zg-579</strain>
    </source>
</reference>
<dbReference type="GO" id="GO:1904680">
    <property type="term" value="F:peptide transmembrane transporter activity"/>
    <property type="evidence" value="ECO:0007669"/>
    <property type="project" value="TreeGrafter"/>
</dbReference>
<dbReference type="PROSITE" id="PS51257">
    <property type="entry name" value="PROKAR_LIPOPROTEIN"/>
    <property type="match status" value="1"/>
</dbReference>
<comment type="caution">
    <text evidence="7">The sequence shown here is derived from an EMBL/GenBank/DDBJ whole genome shotgun (WGS) entry which is preliminary data.</text>
</comment>
<dbReference type="InterPro" id="IPR039424">
    <property type="entry name" value="SBP_5"/>
</dbReference>
<gene>
    <name evidence="7" type="ORF">GGQ22_02145</name>
</gene>
<dbReference type="GO" id="GO:0043190">
    <property type="term" value="C:ATP-binding cassette (ABC) transporter complex"/>
    <property type="evidence" value="ECO:0007669"/>
    <property type="project" value="InterPro"/>
</dbReference>
<evidence type="ECO:0000256" key="2">
    <source>
        <dbReference type="ARBA" id="ARBA00005695"/>
    </source>
</evidence>
<feature type="signal peptide" evidence="5">
    <location>
        <begin position="1"/>
        <end position="27"/>
    </location>
</feature>
<dbReference type="Gene3D" id="3.10.105.10">
    <property type="entry name" value="Dipeptide-binding Protein, Domain 3"/>
    <property type="match status" value="1"/>
</dbReference>
<dbReference type="GO" id="GO:0042597">
    <property type="term" value="C:periplasmic space"/>
    <property type="evidence" value="ECO:0007669"/>
    <property type="project" value="UniProtKB-ARBA"/>
</dbReference>
<evidence type="ECO:0000313" key="7">
    <source>
        <dbReference type="EMBL" id="MTB93872.1"/>
    </source>
</evidence>
<feature type="domain" description="Solute-binding protein family 5" evidence="6">
    <location>
        <begin position="85"/>
        <end position="418"/>
    </location>
</feature>
<dbReference type="PANTHER" id="PTHR30290">
    <property type="entry name" value="PERIPLASMIC BINDING COMPONENT OF ABC TRANSPORTER"/>
    <property type="match status" value="1"/>
</dbReference>
<sequence length="516" mass="55352">MNVRPLRRGLRRASLTTAALVALTSLAACGSDGGASGASGASELRIGSIYSPVNLDPAQATGIGQTQPYLTPVYDQLTQLDSEGNVVPMLAKSWKFSKDGTSLDLELVTGVEFSDGTPFNAEAVKANLDRYKTEALPPVQTLLKSLESVEVTGEHSVSLKLVKGGGAELPDAFSAMPGYMISPAALDNPDLDVNPVGTGPYEVEKGSFRSGQSVTFVKREGDYWGGDDIYQVDRLELAGYTDPNAGLNALRSGELDMMVTQVTERVEEFSSDDGFNVAVSPTRGYFQLRINMENPQLADVRVRQAIAYAIDRESLGEVAMGTADGCKPSAQPLSGNGGVPELDEAYPYDPDKARELLAQAGAENIKLKGLYIESALSQAVQSQLKDVGIDVEFSATTPEQYIEQWSSKKYDVTPGSTTLRYEGDILYRYIDEPTLLGDTPPAVIEAADGMYDPTKTDEERVAQWGEVSKAIVEEVSGATILCHSNLAVIADSEVEGYDKIPGIYRGSYDAKFLSVG</sequence>
<dbReference type="PIRSF" id="PIRSF002741">
    <property type="entry name" value="MppA"/>
    <property type="match status" value="1"/>
</dbReference>
<dbReference type="InterPro" id="IPR000914">
    <property type="entry name" value="SBP_5_dom"/>
</dbReference>
<organism evidence="7 8">
    <name type="scientific">Nocardioides marmotae</name>
    <dbReference type="NCBI Taxonomy" id="2663857"/>
    <lineage>
        <taxon>Bacteria</taxon>
        <taxon>Bacillati</taxon>
        <taxon>Actinomycetota</taxon>
        <taxon>Actinomycetes</taxon>
        <taxon>Propionibacteriales</taxon>
        <taxon>Nocardioidaceae</taxon>
        <taxon>Nocardioides</taxon>
    </lineage>
</organism>
<accession>A0A6I3J467</accession>
<proteinExistence type="inferred from homology"/>
<dbReference type="AlphaFoldDB" id="A0A6I3J467"/>
<dbReference type="EMBL" id="WLCI01000002">
    <property type="protein sequence ID" value="MTB93872.1"/>
    <property type="molecule type" value="Genomic_DNA"/>
</dbReference>
<evidence type="ECO:0000256" key="3">
    <source>
        <dbReference type="ARBA" id="ARBA00022448"/>
    </source>
</evidence>
<keyword evidence="3" id="KW-0813">Transport</keyword>
<dbReference type="Gene3D" id="3.40.190.10">
    <property type="entry name" value="Periplasmic binding protein-like II"/>
    <property type="match status" value="1"/>
</dbReference>
<dbReference type="Proteomes" id="UP000433406">
    <property type="component" value="Unassembled WGS sequence"/>
</dbReference>
<evidence type="ECO:0000313" key="8">
    <source>
        <dbReference type="Proteomes" id="UP000433406"/>
    </source>
</evidence>
<evidence type="ECO:0000259" key="6">
    <source>
        <dbReference type="Pfam" id="PF00496"/>
    </source>
</evidence>
<dbReference type="RefSeq" id="WP_154613622.1">
    <property type="nucleotide sequence ID" value="NZ_CP053660.1"/>
</dbReference>
<dbReference type="GO" id="GO:0015833">
    <property type="term" value="P:peptide transport"/>
    <property type="evidence" value="ECO:0007669"/>
    <property type="project" value="TreeGrafter"/>
</dbReference>